<sequence>MIGLRIATVSPTANDEVEEGEIVEIDRAKKSPMHSDKVPLDRRPPVQSAEIPHDRLPPLKSAEIPLDRLPGYMMPKPVEAIEPTLDEHNASTATVANLPPSHPNYDPLLDDFDDSPAICNAEAFDLDDADDLLDDDNTRAEKKAKEDEDHVLKKFPDLKLTDNHPDEHMNQ</sequence>
<reference evidence="2" key="1">
    <citation type="submission" date="2022-11" db="UniProtKB">
        <authorList>
            <consortium name="WormBaseParasite"/>
        </authorList>
    </citation>
    <scope>IDENTIFICATION</scope>
</reference>
<evidence type="ECO:0000313" key="2">
    <source>
        <dbReference type="WBParaSite" id="ES5_v2.g16665.t1"/>
    </source>
</evidence>
<dbReference type="Proteomes" id="UP000887579">
    <property type="component" value="Unplaced"/>
</dbReference>
<dbReference type="WBParaSite" id="ES5_v2.g16665.t1">
    <property type="protein sequence ID" value="ES5_v2.g16665.t1"/>
    <property type="gene ID" value="ES5_v2.g16665"/>
</dbReference>
<proteinExistence type="predicted"/>
<protein>
    <submittedName>
        <fullName evidence="2">Uncharacterized protein</fullName>
    </submittedName>
</protein>
<name>A0AC34FH87_9BILA</name>
<evidence type="ECO:0000313" key="1">
    <source>
        <dbReference type="Proteomes" id="UP000887579"/>
    </source>
</evidence>
<organism evidence="1 2">
    <name type="scientific">Panagrolaimus sp. ES5</name>
    <dbReference type="NCBI Taxonomy" id="591445"/>
    <lineage>
        <taxon>Eukaryota</taxon>
        <taxon>Metazoa</taxon>
        <taxon>Ecdysozoa</taxon>
        <taxon>Nematoda</taxon>
        <taxon>Chromadorea</taxon>
        <taxon>Rhabditida</taxon>
        <taxon>Tylenchina</taxon>
        <taxon>Panagrolaimomorpha</taxon>
        <taxon>Panagrolaimoidea</taxon>
        <taxon>Panagrolaimidae</taxon>
        <taxon>Panagrolaimus</taxon>
    </lineage>
</organism>
<accession>A0AC34FH87</accession>